<keyword evidence="1" id="KW-0812">Transmembrane</keyword>
<sequence>MLFLKHLQDTKLTPLALLDTAYIIVLLPLMLILKVPMLIFSFMVLVLLFFKKTPADKYLILFIFLMGLLALYLSLYGLFSFRGLSRLKLFLELLVYILIIVVSMQRLTREINFYLLLSPVLFLALSLFFFHSLMMLMYVIFEIFFLLWLILAHRMEGNMIESFRASMVMFMYSLPWVVVLFIFFPRISFEHADYGFKGENIQRMGHDGTMFLDSKALLVPSDRIVMEVGFDTEVPTSDKLYFRGSILYVDKKDYWEPLPAYMKRENKTDDPVVGETIEYKVTLYPTQKRWIYLLDMPVRIVNNSDMDKDLISTVKKPIKTPMHYTARSVLTPTFYDNLDQDTLDASISFDIKRNPKTYQEAQKIKNLYKEPDKKASALVKFFQNQSLTYSLKPKALDINNTADSFLFDKRLGYCVHFASSFVTMARMCGIPSRIVTGYKADQANSFNNYLAVKERDAHAWAELYIGQHWVRFETTSTASAIDKDTLEILGANNTFFNRVNLQLMYIKYQVETWILYYSHIRQLQLIQYAKENPRFVLLFVFSLLTLVLITFSITLYFRRPRCTHKVLCILEPLLKKLKKEGYIRQKDETMHQYFLRYMKEHPEKSALKEVDNCYELISYGGDTSSATMKQLKRMVKKSLSS</sequence>
<feature type="transmembrane region" description="Helical" evidence="1">
    <location>
        <begin position="87"/>
        <end position="104"/>
    </location>
</feature>
<evidence type="ECO:0000313" key="3">
    <source>
        <dbReference type="EMBL" id="MDM5263301.1"/>
    </source>
</evidence>
<feature type="transmembrane region" description="Helical" evidence="1">
    <location>
        <begin position="59"/>
        <end position="81"/>
    </location>
</feature>
<keyword evidence="1" id="KW-1133">Transmembrane helix</keyword>
<dbReference type="InterPro" id="IPR002931">
    <property type="entry name" value="Transglutaminase-like"/>
</dbReference>
<gene>
    <name evidence="3" type="ORF">PF327_03750</name>
</gene>
<dbReference type="EMBL" id="JAQIBC010000002">
    <property type="protein sequence ID" value="MDM5263301.1"/>
    <property type="molecule type" value="Genomic_DNA"/>
</dbReference>
<feature type="transmembrane region" description="Helical" evidence="1">
    <location>
        <begin position="111"/>
        <end position="130"/>
    </location>
</feature>
<organism evidence="3 4">
    <name type="scientific">Sulfurovum xiamenensis</name>
    <dbReference type="NCBI Taxonomy" id="3019066"/>
    <lineage>
        <taxon>Bacteria</taxon>
        <taxon>Pseudomonadati</taxon>
        <taxon>Campylobacterota</taxon>
        <taxon>Epsilonproteobacteria</taxon>
        <taxon>Campylobacterales</taxon>
        <taxon>Sulfurovaceae</taxon>
        <taxon>Sulfurovum</taxon>
    </lineage>
</organism>
<dbReference type="Proteomes" id="UP001169066">
    <property type="component" value="Unassembled WGS sequence"/>
</dbReference>
<protein>
    <submittedName>
        <fullName evidence="3">DUF3488 and transglutaminase-like domain-containing protein</fullName>
    </submittedName>
</protein>
<feature type="transmembrane region" description="Helical" evidence="1">
    <location>
        <begin position="535"/>
        <end position="557"/>
    </location>
</feature>
<dbReference type="InterPro" id="IPR052901">
    <property type="entry name" value="Bact_TGase-like"/>
</dbReference>
<feature type="domain" description="Transglutaminase-like" evidence="2">
    <location>
        <begin position="406"/>
        <end position="476"/>
    </location>
</feature>
<evidence type="ECO:0000256" key="1">
    <source>
        <dbReference type="SAM" id="Phobius"/>
    </source>
</evidence>
<dbReference type="Pfam" id="PF11992">
    <property type="entry name" value="TgpA_N"/>
    <property type="match status" value="1"/>
</dbReference>
<dbReference type="RefSeq" id="WP_289401414.1">
    <property type="nucleotide sequence ID" value="NZ_JAQIBC010000002.1"/>
</dbReference>
<dbReference type="InterPro" id="IPR038765">
    <property type="entry name" value="Papain-like_cys_pep_sf"/>
</dbReference>
<feature type="transmembrane region" description="Helical" evidence="1">
    <location>
        <begin position="136"/>
        <end position="153"/>
    </location>
</feature>
<reference evidence="3" key="1">
    <citation type="submission" date="2023-01" db="EMBL/GenBank/DDBJ databases">
        <title>Sulfurovum sp. XTW-4 genome assembly.</title>
        <authorList>
            <person name="Wang J."/>
        </authorList>
    </citation>
    <scope>NUCLEOTIDE SEQUENCE</scope>
    <source>
        <strain evidence="3">XTW-4</strain>
    </source>
</reference>
<comment type="caution">
    <text evidence="3">The sequence shown here is derived from an EMBL/GenBank/DDBJ whole genome shotgun (WGS) entry which is preliminary data.</text>
</comment>
<dbReference type="SMART" id="SM00460">
    <property type="entry name" value="TGc"/>
    <property type="match status" value="1"/>
</dbReference>
<feature type="transmembrane region" description="Helical" evidence="1">
    <location>
        <begin position="165"/>
        <end position="184"/>
    </location>
</feature>
<dbReference type="SUPFAM" id="SSF54001">
    <property type="entry name" value="Cysteine proteinases"/>
    <property type="match status" value="1"/>
</dbReference>
<dbReference type="Gene3D" id="3.10.620.30">
    <property type="match status" value="1"/>
</dbReference>
<keyword evidence="4" id="KW-1185">Reference proteome</keyword>
<dbReference type="InterPro" id="IPR021878">
    <property type="entry name" value="TgpA_N"/>
</dbReference>
<keyword evidence="1" id="KW-0472">Membrane</keyword>
<proteinExistence type="predicted"/>
<dbReference type="PANTHER" id="PTHR42736">
    <property type="entry name" value="PROTEIN-GLUTAMINE GAMMA-GLUTAMYLTRANSFERASE"/>
    <property type="match status" value="1"/>
</dbReference>
<accession>A0ABT7QQE1</accession>
<evidence type="ECO:0000313" key="4">
    <source>
        <dbReference type="Proteomes" id="UP001169066"/>
    </source>
</evidence>
<dbReference type="PANTHER" id="PTHR42736:SF1">
    <property type="entry name" value="PROTEIN-GLUTAMINE GAMMA-GLUTAMYLTRANSFERASE"/>
    <property type="match status" value="1"/>
</dbReference>
<feature type="transmembrane region" description="Helical" evidence="1">
    <location>
        <begin position="20"/>
        <end position="50"/>
    </location>
</feature>
<dbReference type="Pfam" id="PF01841">
    <property type="entry name" value="Transglut_core"/>
    <property type="match status" value="1"/>
</dbReference>
<name>A0ABT7QQE1_9BACT</name>
<evidence type="ECO:0000259" key="2">
    <source>
        <dbReference type="SMART" id="SM00460"/>
    </source>
</evidence>